<feature type="coiled-coil region" evidence="1">
    <location>
        <begin position="840"/>
        <end position="920"/>
    </location>
</feature>
<dbReference type="RefSeq" id="XP_002938926.3">
    <property type="nucleotide sequence ID" value="XM_002938880.4"/>
</dbReference>
<gene>
    <name evidence="4 5" type="primary">LOC100496327</name>
</gene>
<dbReference type="GeneID" id="100496327"/>
<dbReference type="AGR" id="Xenbase:XB-GENE-29083123"/>
<organism evidence="3 4">
    <name type="scientific">Xenopus tropicalis</name>
    <name type="common">Western clawed frog</name>
    <name type="synonym">Silurana tropicalis</name>
    <dbReference type="NCBI Taxonomy" id="8364"/>
    <lineage>
        <taxon>Eukaryota</taxon>
        <taxon>Metazoa</taxon>
        <taxon>Chordata</taxon>
        <taxon>Craniata</taxon>
        <taxon>Vertebrata</taxon>
        <taxon>Euteleostomi</taxon>
        <taxon>Amphibia</taxon>
        <taxon>Batrachia</taxon>
        <taxon>Anura</taxon>
        <taxon>Pipoidea</taxon>
        <taxon>Pipidae</taxon>
        <taxon>Xenopodinae</taxon>
        <taxon>Xenopus</taxon>
        <taxon>Silurana</taxon>
    </lineage>
</organism>
<keyword evidence="1" id="KW-0175">Coiled coil</keyword>
<feature type="compositionally biased region" description="Polar residues" evidence="2">
    <location>
        <begin position="1190"/>
        <end position="1217"/>
    </location>
</feature>
<keyword evidence="3" id="KW-1185">Reference proteome</keyword>
<feature type="coiled-coil region" evidence="1">
    <location>
        <begin position="521"/>
        <end position="646"/>
    </location>
</feature>
<dbReference type="OMA" id="MEPYSNI"/>
<name>A0A8J0QVG2_XENTR</name>
<evidence type="ECO:0000313" key="5">
    <source>
        <dbReference type="Xenbase" id="XB-GENE-29083123"/>
    </source>
</evidence>
<feature type="region of interest" description="Disordered" evidence="2">
    <location>
        <begin position="80"/>
        <end position="129"/>
    </location>
</feature>
<feature type="coiled-coil region" evidence="1">
    <location>
        <begin position="162"/>
        <end position="294"/>
    </location>
</feature>
<feature type="region of interest" description="Disordered" evidence="2">
    <location>
        <begin position="1152"/>
        <end position="1176"/>
    </location>
</feature>
<feature type="region of interest" description="Disordered" evidence="2">
    <location>
        <begin position="1190"/>
        <end position="1227"/>
    </location>
</feature>
<feature type="compositionally biased region" description="Polar residues" evidence="2">
    <location>
        <begin position="109"/>
        <end position="129"/>
    </location>
</feature>
<evidence type="ECO:0000256" key="1">
    <source>
        <dbReference type="SAM" id="Coils"/>
    </source>
</evidence>
<accession>A0A8J0QVG2</accession>
<protein>
    <submittedName>
        <fullName evidence="4">Myosin-11 isoform X1</fullName>
    </submittedName>
</protein>
<reference evidence="4" key="1">
    <citation type="submission" date="2025-08" db="UniProtKB">
        <authorList>
            <consortium name="RefSeq"/>
        </authorList>
    </citation>
    <scope>IDENTIFICATION</scope>
    <source>
        <strain evidence="4">Nigerian</strain>
        <tissue evidence="4">Liver and blood</tissue>
    </source>
</reference>
<dbReference type="Xenbase" id="XB-GENE-29083123">
    <property type="gene designation" value="LOC100496327"/>
</dbReference>
<evidence type="ECO:0000313" key="3">
    <source>
        <dbReference type="Proteomes" id="UP000008143"/>
    </source>
</evidence>
<feature type="coiled-coil region" evidence="1">
    <location>
        <begin position="330"/>
        <end position="413"/>
    </location>
</feature>
<feature type="coiled-coil region" evidence="1">
    <location>
        <begin position="442"/>
        <end position="483"/>
    </location>
</feature>
<feature type="coiled-coil region" evidence="1">
    <location>
        <begin position="1065"/>
        <end position="1146"/>
    </location>
</feature>
<evidence type="ECO:0000313" key="4">
    <source>
        <dbReference type="RefSeq" id="XP_002938926.3"/>
    </source>
</evidence>
<feature type="coiled-coil region" evidence="1">
    <location>
        <begin position="762"/>
        <end position="810"/>
    </location>
</feature>
<dbReference type="KEGG" id="xtr:100496327"/>
<dbReference type="OrthoDB" id="5982442at2759"/>
<feature type="coiled-coil region" evidence="1">
    <location>
        <begin position="670"/>
        <end position="704"/>
    </location>
</feature>
<proteinExistence type="predicted"/>
<sequence>MSYRVCNGYVSLPSRYGTTGNSQYHVDSGRISPCWSYKDLGSSRHGLELSKSPVLSDLEKNIETAVNLESSFLPGQWKDYSRSSVSPHHSERARSTSPMRGIHSLECSRIQSTPPISRRNSLSRLPTSSSEDFSLELPLSRRGWSGSELDLKASLTESAQKRADLVQRLKDAQVKLEGQSEELRHRDKELEFSRAKIELLAVKQKQLETSISQLEKEKGWLEVSRYEDKRQRGELQDRIINLEMEVMKTKSNLENLNYTSVLKYQKTPMDLKENDELSRELRTARENLLYLRNRVKVLDAEKTQSVEELRILREGSQQAFSQTNDANQRVTDTLRAQKDLQEELANLQLNLNTTSLEKELVSSKIMRLEEKVKDLNLRLNIAHSDRERVLQDKVELTRRNQELSLELERAQRGQEGFNDQVSDLHIELVGAKAQSNRQDQEKVQMKEELVMLKQVNEKLTAELGQTQHTLQRTLDELHQLQAEHKISTNLTAALEAERSQLLGEKELLMSTVEEHGESQSIQELRSSQAQLIEERDNLRTHCQNLQVSLEQAHEQLGSQIQEQQQLTLYWKERWQQTAVNLKSTEEQLEQAKALCSSTTNKHSEILQDYELLQTDAEELAELRMAISSLKKENSLLKEQIKEQEQNKHLQCLQSHIQANVDSPEDMNSKLGKLYKELQQAHERLKFLERERSEKELEIKKLKAESGSILRIELDACKQQLELERSRTATLQAKISVMDSRNKMEVASSQDRVDSLQNHSLSLLSERLTSDELSSEIENLRQQLEEERDAKKKKEELIFNLKEELDDLKHKKPGEIKASLEEVDSELMFVREELQKVWEMLKTKDTELEEQYQELESARGQYTECSTEKMRLEQVLATLQQQLTEKEQTMKHLKQMREMEKTEMDIERSSLQLKLAELQGQKGDVTTQAGQPIEETGPKWWRSKGMKVVESSKKCIRCEAFLQQLDETIKGCQEHNAELQEEKNQTLASLYQLQEVLTNLSKQSKVNEHVAQSLQADNDSLKKQHRLVTEQLKCLFKEKESLGKAYHKLPKKDKPTEDWNVQSRLVKNMLSSIKSHKNQQEELTEEAGHQPMEFDAVQMETNERDMRNLQRQLEEKSEQILKMASEMKLLQEKNESLMKAKMRFQQQVQQIRSMPHLSHQREKTDPTVPPLSGDINTSFHKKNEFLAAESQDCSGRMQGTPTSFQSASEGSWTSSPQNSRPPTPINQKVMPSASLLRVQLPGTVGKHWVKSKVESPLSPRSLADSEGNSDTPGSVTPRTSALLSPRPFHSPKSAQAFRYGKNVQHTNS</sequence>
<feature type="compositionally biased region" description="Polar residues" evidence="2">
    <location>
        <begin position="1265"/>
        <end position="1281"/>
    </location>
</feature>
<dbReference type="Proteomes" id="UP000008143">
    <property type="component" value="Chromosome 3"/>
</dbReference>
<feature type="region of interest" description="Disordered" evidence="2">
    <location>
        <begin position="1250"/>
        <end position="1307"/>
    </location>
</feature>
<evidence type="ECO:0000256" key="2">
    <source>
        <dbReference type="SAM" id="MobiDB-lite"/>
    </source>
</evidence>